<dbReference type="PANTHER" id="PTHR11228">
    <property type="entry name" value="RADICAL SAM DOMAIN PROTEIN"/>
    <property type="match status" value="1"/>
</dbReference>
<dbReference type="Gene3D" id="3.20.20.70">
    <property type="entry name" value="Aldolase class I"/>
    <property type="match status" value="1"/>
</dbReference>
<keyword evidence="5" id="KW-0408">Iron</keyword>
<keyword evidence="4" id="KW-0479">Metal-binding</keyword>
<evidence type="ECO:0000256" key="3">
    <source>
        <dbReference type="ARBA" id="ARBA00022691"/>
    </source>
</evidence>
<evidence type="ECO:0000256" key="4">
    <source>
        <dbReference type="ARBA" id="ARBA00022723"/>
    </source>
</evidence>
<dbReference type="GO" id="GO:0051539">
    <property type="term" value="F:4 iron, 4 sulfur cluster binding"/>
    <property type="evidence" value="ECO:0007669"/>
    <property type="project" value="UniProtKB-KW"/>
</dbReference>
<keyword evidence="3" id="KW-0949">S-adenosyl-L-methionine</keyword>
<evidence type="ECO:0000256" key="1">
    <source>
        <dbReference type="ARBA" id="ARBA00001966"/>
    </source>
</evidence>
<sequence>MQVNQLIYLFWDVTGKCNLHCMHCRELSKQDSNELTLKEASNFIIEAKKLGAQFVGLLGGEPLLRKDIFEVIRFIKDKGLGVGLGTNGTLINNTLALKIKNTAVDICFISIDGMEKTHDTIRGKGAFKKALRGIKLLKKKKIPCGIRMTLMKGNSGDIRKVIDLAIKLDVELSIRRVLPCGRATENQILISPGEYKEAIEVMTDYAKKKNIRIDSLKSAGQIMLRNRDPISFVLTGIADEIIKKYHTNKIIAGCAAGIANCYIDNIGNVYPCASIHISGGNVRKERFTDIWLKSPIFKILRDRDKREGKCRKCYYKYLCGGCRASALLHGGKLIGEDPYCYLDFKK</sequence>
<dbReference type="AlphaFoldDB" id="A0A1G2FQ24"/>
<accession>A0A1G2FQ24</accession>
<dbReference type="InterPro" id="IPR007197">
    <property type="entry name" value="rSAM"/>
</dbReference>
<dbReference type="InterPro" id="IPR050377">
    <property type="entry name" value="Radical_SAM_PqqE_MftC-like"/>
</dbReference>
<evidence type="ECO:0000256" key="6">
    <source>
        <dbReference type="ARBA" id="ARBA00023014"/>
    </source>
</evidence>
<dbReference type="SMART" id="SM00729">
    <property type="entry name" value="Elp3"/>
    <property type="match status" value="1"/>
</dbReference>
<proteinExistence type="predicted"/>
<comment type="caution">
    <text evidence="8">The sequence shown here is derived from an EMBL/GenBank/DDBJ whole genome shotgun (WGS) entry which is preliminary data.</text>
</comment>
<dbReference type="NCBIfam" id="TIGR04085">
    <property type="entry name" value="rSAM_more_4Fe4S"/>
    <property type="match status" value="1"/>
</dbReference>
<dbReference type="PROSITE" id="PS51918">
    <property type="entry name" value="RADICAL_SAM"/>
    <property type="match status" value="1"/>
</dbReference>
<dbReference type="SUPFAM" id="SSF102114">
    <property type="entry name" value="Radical SAM enzymes"/>
    <property type="match status" value="1"/>
</dbReference>
<evidence type="ECO:0000259" key="7">
    <source>
        <dbReference type="PROSITE" id="PS51918"/>
    </source>
</evidence>
<dbReference type="Pfam" id="PF13186">
    <property type="entry name" value="SPASM"/>
    <property type="match status" value="1"/>
</dbReference>
<protein>
    <recommendedName>
        <fullName evidence="7">Radical SAM core domain-containing protein</fullName>
    </recommendedName>
</protein>
<evidence type="ECO:0000256" key="5">
    <source>
        <dbReference type="ARBA" id="ARBA00023004"/>
    </source>
</evidence>
<organism evidence="8 9">
    <name type="scientific">Candidatus Portnoybacteria bacterium RIFCSPLOWO2_02_FULL_40_15</name>
    <dbReference type="NCBI Taxonomy" id="1802002"/>
    <lineage>
        <taxon>Bacteria</taxon>
        <taxon>Candidatus Portnoyibacteriota</taxon>
    </lineage>
</organism>
<dbReference type="InterPro" id="IPR006638">
    <property type="entry name" value="Elp3/MiaA/NifB-like_rSAM"/>
</dbReference>
<evidence type="ECO:0000256" key="2">
    <source>
        <dbReference type="ARBA" id="ARBA00022485"/>
    </source>
</evidence>
<feature type="domain" description="Radical SAM core" evidence="7">
    <location>
        <begin position="1"/>
        <end position="212"/>
    </location>
</feature>
<dbReference type="SFLD" id="SFLDG01386">
    <property type="entry name" value="main_SPASM_domain-containing"/>
    <property type="match status" value="1"/>
</dbReference>
<dbReference type="Proteomes" id="UP000177020">
    <property type="component" value="Unassembled WGS sequence"/>
</dbReference>
<dbReference type="PIRSF" id="PIRSF037420">
    <property type="entry name" value="PQQ_syn_pqqE"/>
    <property type="match status" value="1"/>
</dbReference>
<dbReference type="PANTHER" id="PTHR11228:SF7">
    <property type="entry name" value="PQQA PEPTIDE CYCLASE"/>
    <property type="match status" value="1"/>
</dbReference>
<evidence type="ECO:0000313" key="9">
    <source>
        <dbReference type="Proteomes" id="UP000177020"/>
    </source>
</evidence>
<dbReference type="InterPro" id="IPR023885">
    <property type="entry name" value="4Fe4S-binding_SPASM_dom"/>
</dbReference>
<keyword evidence="6" id="KW-0411">Iron-sulfur</keyword>
<reference evidence="8 9" key="1">
    <citation type="journal article" date="2016" name="Nat. Commun.">
        <title>Thousands of microbial genomes shed light on interconnected biogeochemical processes in an aquifer system.</title>
        <authorList>
            <person name="Anantharaman K."/>
            <person name="Brown C.T."/>
            <person name="Hug L.A."/>
            <person name="Sharon I."/>
            <person name="Castelle C.J."/>
            <person name="Probst A.J."/>
            <person name="Thomas B.C."/>
            <person name="Singh A."/>
            <person name="Wilkins M.J."/>
            <person name="Karaoz U."/>
            <person name="Brodie E.L."/>
            <person name="Williams K.H."/>
            <person name="Hubbard S.S."/>
            <person name="Banfield J.F."/>
        </authorList>
    </citation>
    <scope>NUCLEOTIDE SEQUENCE [LARGE SCALE GENOMIC DNA]</scope>
</reference>
<dbReference type="EMBL" id="MHNG01000024">
    <property type="protein sequence ID" value="OGZ40133.1"/>
    <property type="molecule type" value="Genomic_DNA"/>
</dbReference>
<dbReference type="InterPro" id="IPR013785">
    <property type="entry name" value="Aldolase_TIM"/>
</dbReference>
<gene>
    <name evidence="8" type="ORF">A3I20_00010</name>
</gene>
<dbReference type="InterPro" id="IPR017200">
    <property type="entry name" value="PqqE-like"/>
</dbReference>
<dbReference type="CDD" id="cd21123">
    <property type="entry name" value="SPASM_MftC-like"/>
    <property type="match status" value="1"/>
</dbReference>
<dbReference type="SFLD" id="SFLDG01067">
    <property type="entry name" value="SPASM/twitch_domain_containing"/>
    <property type="match status" value="1"/>
</dbReference>
<dbReference type="CDD" id="cd01335">
    <property type="entry name" value="Radical_SAM"/>
    <property type="match status" value="1"/>
</dbReference>
<keyword evidence="2" id="KW-0004">4Fe-4S</keyword>
<dbReference type="InterPro" id="IPR058240">
    <property type="entry name" value="rSAM_sf"/>
</dbReference>
<dbReference type="GO" id="GO:0003824">
    <property type="term" value="F:catalytic activity"/>
    <property type="evidence" value="ECO:0007669"/>
    <property type="project" value="InterPro"/>
</dbReference>
<comment type="cofactor">
    <cofactor evidence="1">
        <name>[4Fe-4S] cluster</name>
        <dbReference type="ChEBI" id="CHEBI:49883"/>
    </cofactor>
</comment>
<dbReference type="SFLD" id="SFLDS00029">
    <property type="entry name" value="Radical_SAM"/>
    <property type="match status" value="1"/>
</dbReference>
<dbReference type="GO" id="GO:0046872">
    <property type="term" value="F:metal ion binding"/>
    <property type="evidence" value="ECO:0007669"/>
    <property type="project" value="UniProtKB-KW"/>
</dbReference>
<dbReference type="Pfam" id="PF04055">
    <property type="entry name" value="Radical_SAM"/>
    <property type="match status" value="1"/>
</dbReference>
<name>A0A1G2FQ24_9BACT</name>
<evidence type="ECO:0000313" key="8">
    <source>
        <dbReference type="EMBL" id="OGZ40133.1"/>
    </source>
</evidence>